<sequence length="64" mass="7250">MVTIMRDTGPGVKPVRYRIMVTPPGMARPVKVIKSSDPDEILSNLIQILGLRWPYQKPSERQST</sequence>
<reference evidence="1" key="1">
    <citation type="submission" date="2019-05" db="EMBL/GenBank/DDBJ databases">
        <title>Metatranscriptomic reconstruction reveals RNA viruses with the potential to shape carbon cycling in soil.</title>
        <authorList>
            <person name="Starr E.P."/>
            <person name="Nuccio E."/>
            <person name="Pett-Ridge J."/>
            <person name="Banfield J.F."/>
            <person name="Firestone M.K."/>
        </authorList>
    </citation>
    <scope>NUCLEOTIDE SEQUENCE</scope>
    <source>
        <strain evidence="1">H4_Bulk_47_scaffold_183</strain>
    </source>
</reference>
<accession>A0A514D5B3</accession>
<organism evidence="1">
    <name type="scientific">Leviviridae sp</name>
    <dbReference type="NCBI Taxonomy" id="2027243"/>
    <lineage>
        <taxon>Viruses</taxon>
        <taxon>Riboviria</taxon>
        <taxon>Orthornavirae</taxon>
        <taxon>Lenarviricota</taxon>
        <taxon>Leviviricetes</taxon>
        <taxon>Norzivirales</taxon>
        <taxon>Fiersviridae</taxon>
    </lineage>
</organism>
<name>A0A514D5B3_9VIRU</name>
<evidence type="ECO:0000313" key="1">
    <source>
        <dbReference type="EMBL" id="QDH88818.1"/>
    </source>
</evidence>
<proteinExistence type="predicted"/>
<gene>
    <name evidence="1" type="ORF">H4Bulk47183_000003</name>
</gene>
<dbReference type="EMBL" id="MN034393">
    <property type="protein sequence ID" value="QDH88818.1"/>
    <property type="molecule type" value="Genomic_RNA"/>
</dbReference>
<protein>
    <submittedName>
        <fullName evidence="1">Uncharacterized protein</fullName>
    </submittedName>
</protein>